<dbReference type="AlphaFoldDB" id="A0A4S2N832"/>
<dbReference type="Pfam" id="PF00069">
    <property type="entry name" value="Pkinase"/>
    <property type="match status" value="1"/>
</dbReference>
<dbReference type="Gene3D" id="2.60.200.20">
    <property type="match status" value="1"/>
</dbReference>
<gene>
    <name evidence="10" type="ORF">EX30DRAFT_25218</name>
</gene>
<dbReference type="STRING" id="341454.A0A4S2N832"/>
<reference evidence="10 11" key="1">
    <citation type="submission" date="2019-04" db="EMBL/GenBank/DDBJ databases">
        <title>Comparative genomics and transcriptomics to analyze fruiting body development in filamentous ascomycetes.</title>
        <authorList>
            <consortium name="DOE Joint Genome Institute"/>
            <person name="Lutkenhaus R."/>
            <person name="Traeger S."/>
            <person name="Breuer J."/>
            <person name="Kuo A."/>
            <person name="Lipzen A."/>
            <person name="Pangilinan J."/>
            <person name="Dilworth D."/>
            <person name="Sandor L."/>
            <person name="Poggeler S."/>
            <person name="Barry K."/>
            <person name="Grigoriev I.V."/>
            <person name="Nowrousian M."/>
        </authorList>
    </citation>
    <scope>NUCLEOTIDE SEQUENCE [LARGE SCALE GENOMIC DNA]</scope>
    <source>
        <strain evidence="10 11">CBS 389.68</strain>
    </source>
</reference>
<evidence type="ECO:0000256" key="3">
    <source>
        <dbReference type="ARBA" id="ARBA00022679"/>
    </source>
</evidence>
<feature type="compositionally biased region" description="Polar residues" evidence="7">
    <location>
        <begin position="610"/>
        <end position="625"/>
    </location>
</feature>
<dbReference type="Gene3D" id="1.10.510.10">
    <property type="entry name" value="Transferase(Phosphotransferase) domain 1"/>
    <property type="match status" value="1"/>
</dbReference>
<dbReference type="GO" id="GO:0005524">
    <property type="term" value="F:ATP binding"/>
    <property type="evidence" value="ECO:0007669"/>
    <property type="project" value="UniProtKB-KW"/>
</dbReference>
<name>A0A4S2N832_9PEZI</name>
<organism evidence="10 11">
    <name type="scientific">Ascodesmis nigricans</name>
    <dbReference type="NCBI Taxonomy" id="341454"/>
    <lineage>
        <taxon>Eukaryota</taxon>
        <taxon>Fungi</taxon>
        <taxon>Dikarya</taxon>
        <taxon>Ascomycota</taxon>
        <taxon>Pezizomycotina</taxon>
        <taxon>Pezizomycetes</taxon>
        <taxon>Pezizales</taxon>
        <taxon>Ascodesmidaceae</taxon>
        <taxon>Ascodesmis</taxon>
    </lineage>
</organism>
<feature type="compositionally biased region" description="Acidic residues" evidence="7">
    <location>
        <begin position="543"/>
        <end position="569"/>
    </location>
</feature>
<comment type="similarity">
    <text evidence="1">Belongs to the protein kinase superfamily. CAMK Ser/Thr protein kinase family. CHEK2 subfamily.</text>
</comment>
<keyword evidence="3" id="KW-0808">Transferase</keyword>
<dbReference type="FunCoup" id="A0A4S2N832">
    <property type="interactions" value="168"/>
</dbReference>
<dbReference type="InterPro" id="IPR011009">
    <property type="entry name" value="Kinase-like_dom_sf"/>
</dbReference>
<dbReference type="PANTHER" id="PTHR24349">
    <property type="entry name" value="SERINE/THREONINE-PROTEIN KINASE"/>
    <property type="match status" value="1"/>
</dbReference>
<sequence>MAPCPIYGHLNIKPPSGSISELPITTSKITIGRSSSSSFHLPSPHISFRHLLIYTTVFNEHTAPLIYALDANSTNGTLLNGFFLPRGSPRLLLHNDVLNLPDGSKIHFEASPDGQTPFQLRKSLKKDECIHGPHYTLTNRVLGYGAFGIVYLAIAQPFNPVQPCRRPLSTTGANAPFSEYPTSPPQLACKVIDLARLDKSPGPMTRQIALREVELLTSLDHPNIISIKKVFVTTDKLYIFEELVTNGDLFAFIMARGEGLEEVEAMTVIWQLLEALRYLHGRGIAHRDLKPENILLTPSFPTGRLLLADFGCSRRFQTRMTTIFGTVEYAAPEIMHRTNGAGYSYKVDMWSLGMILHVLLTFFNPDPPTGPIEQKKRPRKRKRGEGHEIRKPALKTSPLDSLTQNPLNLKDVTTPIPISQNPYTAHTLTDERWAHISPLARDFLNSLLQVDERRRMSAEQAMEHPWLRRHKKELQELWQRAVSGWVRRKQDGKDEDIWVEDLTPSMMENPQVGHMSERGIGRKKMQAGKERDIGGRLAKINETCEETDEDNEDDGEDESGEDEEDEDMETEKGEEWESGRRFQEFADKHIHGNDGHEGTNQPDQFDHNLRSNFAPESSYSANVVPNSQDQDIIMASTDSASSTLSSIFRPLRNLEISQNRPNKACFKKASSFNSNANLLQSRNIPSSDFALEVPSSVD</sequence>
<dbReference type="Pfam" id="PF00498">
    <property type="entry name" value="FHA"/>
    <property type="match status" value="1"/>
</dbReference>
<dbReference type="SUPFAM" id="SSF49879">
    <property type="entry name" value="SMAD/FHA domain"/>
    <property type="match status" value="1"/>
</dbReference>
<feature type="region of interest" description="Disordered" evidence="7">
    <location>
        <begin position="367"/>
        <end position="406"/>
    </location>
</feature>
<dbReference type="InParanoid" id="A0A4S2N832"/>
<dbReference type="InterPro" id="IPR000253">
    <property type="entry name" value="FHA_dom"/>
</dbReference>
<dbReference type="InterPro" id="IPR050205">
    <property type="entry name" value="CDPK_Ser/Thr_kinases"/>
</dbReference>
<dbReference type="CDD" id="cd22670">
    <property type="entry name" value="FHA_MEK1-like"/>
    <property type="match status" value="1"/>
</dbReference>
<evidence type="ECO:0000259" key="8">
    <source>
        <dbReference type="PROSITE" id="PS50006"/>
    </source>
</evidence>
<dbReference type="GO" id="GO:0004674">
    <property type="term" value="F:protein serine/threonine kinase activity"/>
    <property type="evidence" value="ECO:0007669"/>
    <property type="project" value="UniProtKB-KW"/>
</dbReference>
<evidence type="ECO:0000256" key="4">
    <source>
        <dbReference type="ARBA" id="ARBA00022741"/>
    </source>
</evidence>
<evidence type="ECO:0000259" key="9">
    <source>
        <dbReference type="PROSITE" id="PS50011"/>
    </source>
</evidence>
<dbReference type="SMART" id="SM00240">
    <property type="entry name" value="FHA"/>
    <property type="match status" value="1"/>
</dbReference>
<proteinExistence type="inferred from homology"/>
<evidence type="ECO:0000313" key="10">
    <source>
        <dbReference type="EMBL" id="TGZ85490.1"/>
    </source>
</evidence>
<keyword evidence="11" id="KW-1185">Reference proteome</keyword>
<evidence type="ECO:0000256" key="1">
    <source>
        <dbReference type="ARBA" id="ARBA00005575"/>
    </source>
</evidence>
<dbReference type="EMBL" id="ML220112">
    <property type="protein sequence ID" value="TGZ85490.1"/>
    <property type="molecule type" value="Genomic_DNA"/>
</dbReference>
<evidence type="ECO:0000256" key="2">
    <source>
        <dbReference type="ARBA" id="ARBA00022527"/>
    </source>
</evidence>
<keyword evidence="6" id="KW-0067">ATP-binding</keyword>
<keyword evidence="2" id="KW-0723">Serine/threonine-protein kinase</keyword>
<dbReference type="SUPFAM" id="SSF56112">
    <property type="entry name" value="Protein kinase-like (PK-like)"/>
    <property type="match status" value="1"/>
</dbReference>
<evidence type="ECO:0000313" key="11">
    <source>
        <dbReference type="Proteomes" id="UP000298138"/>
    </source>
</evidence>
<evidence type="ECO:0000256" key="5">
    <source>
        <dbReference type="ARBA" id="ARBA00022777"/>
    </source>
</evidence>
<dbReference type="InterPro" id="IPR008271">
    <property type="entry name" value="Ser/Thr_kinase_AS"/>
</dbReference>
<feature type="compositionally biased region" description="Basic and acidic residues" evidence="7">
    <location>
        <begin position="570"/>
        <end position="597"/>
    </location>
</feature>
<feature type="region of interest" description="Disordered" evidence="7">
    <location>
        <begin position="520"/>
        <end position="625"/>
    </location>
</feature>
<dbReference type="PROSITE" id="PS00108">
    <property type="entry name" value="PROTEIN_KINASE_ST"/>
    <property type="match status" value="1"/>
</dbReference>
<dbReference type="InterPro" id="IPR008984">
    <property type="entry name" value="SMAD_FHA_dom_sf"/>
</dbReference>
<feature type="domain" description="FHA" evidence="8">
    <location>
        <begin position="29"/>
        <end position="84"/>
    </location>
</feature>
<dbReference type="InterPro" id="IPR000719">
    <property type="entry name" value="Prot_kinase_dom"/>
</dbReference>
<evidence type="ECO:0000256" key="7">
    <source>
        <dbReference type="SAM" id="MobiDB-lite"/>
    </source>
</evidence>
<evidence type="ECO:0000256" key="6">
    <source>
        <dbReference type="ARBA" id="ARBA00022840"/>
    </source>
</evidence>
<dbReference type="Gene3D" id="3.30.200.20">
    <property type="entry name" value="Phosphorylase Kinase, domain 1"/>
    <property type="match status" value="1"/>
</dbReference>
<dbReference type="PROSITE" id="PS50006">
    <property type="entry name" value="FHA_DOMAIN"/>
    <property type="match status" value="1"/>
</dbReference>
<dbReference type="OrthoDB" id="74764at2759"/>
<dbReference type="Proteomes" id="UP000298138">
    <property type="component" value="Unassembled WGS sequence"/>
</dbReference>
<accession>A0A4S2N832</accession>
<dbReference type="SMART" id="SM00220">
    <property type="entry name" value="S_TKc"/>
    <property type="match status" value="1"/>
</dbReference>
<dbReference type="PROSITE" id="PS50011">
    <property type="entry name" value="PROTEIN_KINASE_DOM"/>
    <property type="match status" value="1"/>
</dbReference>
<protein>
    <submittedName>
        <fullName evidence="10">Kinase-like protein</fullName>
    </submittedName>
</protein>
<keyword evidence="5 10" id="KW-0418">Kinase</keyword>
<keyword evidence="4" id="KW-0547">Nucleotide-binding</keyword>
<feature type="domain" description="Protein kinase" evidence="9">
    <location>
        <begin position="136"/>
        <end position="467"/>
    </location>
</feature>